<dbReference type="PANTHER" id="PTHR43247">
    <property type="entry name" value="PHOSPHOSERINE AMINOTRANSFERASE"/>
    <property type="match status" value="1"/>
</dbReference>
<dbReference type="GO" id="GO:0004648">
    <property type="term" value="F:O-phospho-L-serine:2-oxoglutarate aminotransferase activity"/>
    <property type="evidence" value="ECO:0007669"/>
    <property type="project" value="UniProtKB-UniRule"/>
</dbReference>
<keyword evidence="4 12" id="KW-0032">Aminotransferase</keyword>
<keyword evidence="15" id="KW-1185">Reference proteome</keyword>
<dbReference type="Proteomes" id="UP000243633">
    <property type="component" value="Chromosome 1"/>
</dbReference>
<dbReference type="OrthoDB" id="9809412at2"/>
<gene>
    <name evidence="12 14" type="primary">serC</name>
    <name evidence="14" type="ORF">BTSPAZIEG_0204</name>
</gene>
<evidence type="ECO:0000256" key="2">
    <source>
        <dbReference type="ARBA" id="ARBA00005099"/>
    </source>
</evidence>
<feature type="binding site" evidence="12">
    <location>
        <position position="101"/>
    </location>
    <ligand>
        <name>pyridoxal 5'-phosphate</name>
        <dbReference type="ChEBI" id="CHEBI:597326"/>
    </ligand>
</feature>
<dbReference type="GO" id="GO:0006564">
    <property type="term" value="P:L-serine biosynthetic process"/>
    <property type="evidence" value="ECO:0007669"/>
    <property type="project" value="UniProtKB-UniRule"/>
</dbReference>
<feature type="binding site" evidence="12">
    <location>
        <position position="196"/>
    </location>
    <ligand>
        <name>pyridoxal 5'-phosphate</name>
        <dbReference type="ChEBI" id="CHEBI:597326"/>
    </ligand>
</feature>
<accession>A0A170PBS9</accession>
<sequence>MKIYNFNPGPAMFPKKILLKIQKNFHNWNKSNCSILEISHRSKNFLEYAINTEKNFRELLNIPSEYHVLFAQGGARGQFSAIPLNLLKPHETSDYINSGFWSYAAFLEAKKFCHPKNINIKYINNSKLHTLLPMNKWKLNPDSQYVHYCPNETIEGISIFEEPNFSQKIVIGDFSSVILSRVINIKKYSLIYASAQKNIGPAGLTIIIIKKDLLKNITQNVPSILNYQILFKTNSMFNTPPIFSWYVAGLTFKWLKKKGGIAAIEKKNILKAKTLYKYIDSTEFYNNLVVPENRSLMNITFFLKNHTLTPIFLNNAEKNKLYGLKGHSAYGGIRASIYNAMSIKGIFSLIKFMKYFEKKFG</sequence>
<dbReference type="PANTHER" id="PTHR43247:SF1">
    <property type="entry name" value="PHOSPHOSERINE AMINOTRANSFERASE"/>
    <property type="match status" value="1"/>
</dbReference>
<comment type="catalytic activity">
    <reaction evidence="11 12">
        <text>O-phospho-L-serine + 2-oxoglutarate = 3-phosphooxypyruvate + L-glutamate</text>
        <dbReference type="Rhea" id="RHEA:14329"/>
        <dbReference type="ChEBI" id="CHEBI:16810"/>
        <dbReference type="ChEBI" id="CHEBI:18110"/>
        <dbReference type="ChEBI" id="CHEBI:29985"/>
        <dbReference type="ChEBI" id="CHEBI:57524"/>
        <dbReference type="EC" id="2.6.1.52"/>
    </reaction>
</comment>
<dbReference type="AlphaFoldDB" id="A0A170PBS9"/>
<comment type="pathway">
    <text evidence="1 12">Cofactor biosynthesis; pyridoxine 5'-phosphate biosynthesis; pyridoxine 5'-phosphate from D-erythrose 4-phosphate: step 3/5.</text>
</comment>
<dbReference type="Gene3D" id="3.90.1150.10">
    <property type="entry name" value="Aspartate Aminotransferase, domain 1"/>
    <property type="match status" value="1"/>
</dbReference>
<dbReference type="SUPFAM" id="SSF53383">
    <property type="entry name" value="PLP-dependent transferases"/>
    <property type="match status" value="1"/>
</dbReference>
<evidence type="ECO:0000256" key="1">
    <source>
        <dbReference type="ARBA" id="ARBA00004915"/>
    </source>
</evidence>
<name>A0A170PBS9_BUCTT</name>
<dbReference type="InterPro" id="IPR000192">
    <property type="entry name" value="Aminotrans_V_dom"/>
</dbReference>
<evidence type="ECO:0000256" key="8">
    <source>
        <dbReference type="ARBA" id="ARBA00023096"/>
    </source>
</evidence>
<dbReference type="GO" id="GO:0008615">
    <property type="term" value="P:pyridoxine biosynthetic process"/>
    <property type="evidence" value="ECO:0007669"/>
    <property type="project" value="UniProtKB-UniRule"/>
</dbReference>
<keyword evidence="12" id="KW-0963">Cytoplasm</keyword>
<evidence type="ECO:0000313" key="15">
    <source>
        <dbReference type="Proteomes" id="UP000243633"/>
    </source>
</evidence>
<comment type="subcellular location">
    <subcellularLocation>
        <location evidence="12">Cytoplasm</location>
    </subcellularLocation>
</comment>
<comment type="similarity">
    <text evidence="3 12">Belongs to the class-V pyridoxal-phosphate-dependent aminotransferase family. SerC subfamily.</text>
</comment>
<feature type="binding site" evidence="12">
    <location>
        <position position="173"/>
    </location>
    <ligand>
        <name>pyridoxal 5'-phosphate</name>
        <dbReference type="ChEBI" id="CHEBI:597326"/>
    </ligand>
</feature>
<feature type="modified residue" description="N6-(pyridoxal phosphate)lysine" evidence="12">
    <location>
        <position position="197"/>
    </location>
</feature>
<keyword evidence="6 12" id="KW-0808">Transferase</keyword>
<evidence type="ECO:0000313" key="14">
    <source>
        <dbReference type="EMBL" id="CUR53179.1"/>
    </source>
</evidence>
<feature type="binding site" evidence="12">
    <location>
        <position position="41"/>
    </location>
    <ligand>
        <name>L-glutamate</name>
        <dbReference type="ChEBI" id="CHEBI:29985"/>
    </ligand>
</feature>
<dbReference type="NCBIfam" id="TIGR01364">
    <property type="entry name" value="serC_1"/>
    <property type="match status" value="1"/>
</dbReference>
<dbReference type="EC" id="2.6.1.52" evidence="12"/>
<dbReference type="GO" id="GO:0030170">
    <property type="term" value="F:pyridoxal phosphate binding"/>
    <property type="evidence" value="ECO:0007669"/>
    <property type="project" value="UniProtKB-UniRule"/>
</dbReference>
<dbReference type="InterPro" id="IPR015424">
    <property type="entry name" value="PyrdxlP-dep_Trfase"/>
</dbReference>
<dbReference type="UniPathway" id="UPA00244">
    <property type="reaction ID" value="UER00311"/>
</dbReference>
<feature type="binding site" evidence="12">
    <location>
        <position position="153"/>
    </location>
    <ligand>
        <name>pyridoxal 5'-phosphate</name>
        <dbReference type="ChEBI" id="CHEBI:597326"/>
    </ligand>
</feature>
<evidence type="ECO:0000256" key="4">
    <source>
        <dbReference type="ARBA" id="ARBA00022576"/>
    </source>
</evidence>
<keyword evidence="7 12" id="KW-0663">Pyridoxal phosphate</keyword>
<reference evidence="15" key="1">
    <citation type="submission" date="2015-10" db="EMBL/GenBank/DDBJ databases">
        <authorList>
            <person name="Manzano-Marin A."/>
            <person name="Manzano-Marin A."/>
        </authorList>
    </citation>
    <scope>NUCLEOTIDE SEQUENCE [LARGE SCALE GENOMIC DNA]</scope>
    <source>
        <strain evidence="15">BTs</strain>
    </source>
</reference>
<organism evidence="14 15">
    <name type="scientific">Buchnera aphidicola subsp. Tuberolachnus salignus</name>
    <dbReference type="NCBI Taxonomy" id="98804"/>
    <lineage>
        <taxon>Bacteria</taxon>
        <taxon>Pseudomonadati</taxon>
        <taxon>Pseudomonadota</taxon>
        <taxon>Gammaproteobacteria</taxon>
        <taxon>Enterobacterales</taxon>
        <taxon>Erwiniaceae</taxon>
        <taxon>Buchnera</taxon>
    </lineage>
</organism>
<evidence type="ECO:0000256" key="7">
    <source>
        <dbReference type="ARBA" id="ARBA00022898"/>
    </source>
</evidence>
<dbReference type="InterPro" id="IPR022278">
    <property type="entry name" value="Pser_aminoTfrase"/>
</dbReference>
<dbReference type="PIRSF" id="PIRSF000525">
    <property type="entry name" value="SerC"/>
    <property type="match status" value="1"/>
</dbReference>
<protein>
    <recommendedName>
        <fullName evidence="12">Phosphoserine aminotransferase</fullName>
        <ecNumber evidence="12">2.6.1.52</ecNumber>
    </recommendedName>
    <alternativeName>
        <fullName evidence="12">Phosphohydroxythreonine aminotransferase</fullName>
        <shortName evidence="12">PSAT</shortName>
    </alternativeName>
</protein>
<comment type="subunit">
    <text evidence="12">Homodimer.</text>
</comment>
<evidence type="ECO:0000256" key="5">
    <source>
        <dbReference type="ARBA" id="ARBA00022605"/>
    </source>
</evidence>
<feature type="binding site" evidence="12">
    <location>
        <begin position="238"/>
        <end position="239"/>
    </location>
    <ligand>
        <name>pyridoxal 5'-phosphate</name>
        <dbReference type="ChEBI" id="CHEBI:597326"/>
    </ligand>
</feature>
<dbReference type="NCBIfam" id="NF003764">
    <property type="entry name" value="PRK05355.1"/>
    <property type="match status" value="1"/>
</dbReference>
<comment type="caution">
    <text evidence="12">Lacks conserved residue(s) required for the propagation of feature annotation.</text>
</comment>
<keyword evidence="8 12" id="KW-0664">Pyridoxine biosynthesis</keyword>
<evidence type="ECO:0000256" key="11">
    <source>
        <dbReference type="ARBA" id="ARBA00049007"/>
    </source>
</evidence>
<dbReference type="Gene3D" id="3.40.640.10">
    <property type="entry name" value="Type I PLP-dependent aspartate aminotransferase-like (Major domain)"/>
    <property type="match status" value="1"/>
</dbReference>
<dbReference type="InterPro" id="IPR015422">
    <property type="entry name" value="PyrdxlP-dep_Trfase_small"/>
</dbReference>
<feature type="domain" description="Aminotransferase class V" evidence="13">
    <location>
        <begin position="3"/>
        <end position="346"/>
    </location>
</feature>
<dbReference type="Pfam" id="PF00266">
    <property type="entry name" value="Aminotran_5"/>
    <property type="match status" value="1"/>
</dbReference>
<dbReference type="RefSeq" id="WP_075472604.1">
    <property type="nucleotide sequence ID" value="NZ_CP135003.1"/>
</dbReference>
<evidence type="ECO:0000256" key="3">
    <source>
        <dbReference type="ARBA" id="ARBA00006904"/>
    </source>
</evidence>
<comment type="catalytic activity">
    <reaction evidence="10 12">
        <text>4-(phosphooxy)-L-threonine + 2-oxoglutarate = (R)-3-hydroxy-2-oxo-4-phosphooxybutanoate + L-glutamate</text>
        <dbReference type="Rhea" id="RHEA:16573"/>
        <dbReference type="ChEBI" id="CHEBI:16810"/>
        <dbReference type="ChEBI" id="CHEBI:29985"/>
        <dbReference type="ChEBI" id="CHEBI:58452"/>
        <dbReference type="ChEBI" id="CHEBI:58538"/>
        <dbReference type="EC" id="2.6.1.52"/>
    </reaction>
</comment>
<keyword evidence="9 12" id="KW-0718">Serine biosynthesis</keyword>
<dbReference type="InterPro" id="IPR015421">
    <property type="entry name" value="PyrdxlP-dep_Trfase_major"/>
</dbReference>
<evidence type="ECO:0000259" key="13">
    <source>
        <dbReference type="Pfam" id="PF00266"/>
    </source>
</evidence>
<comment type="function">
    <text evidence="12">Catalyzes the reversible conversion of 3-phosphohydroxypyruvate to phosphoserine and of 3-hydroxy-2-oxo-4-phosphonooxybutanoate to phosphohydroxythreonine.</text>
</comment>
<dbReference type="FunFam" id="3.40.640.10:FF:000010">
    <property type="entry name" value="Phosphoserine aminotransferase"/>
    <property type="match status" value="1"/>
</dbReference>
<dbReference type="GO" id="GO:0005737">
    <property type="term" value="C:cytoplasm"/>
    <property type="evidence" value="ECO:0007669"/>
    <property type="project" value="UniProtKB-SubCell"/>
</dbReference>
<comment type="cofactor">
    <cofactor evidence="12">
        <name>pyridoxal 5'-phosphate</name>
        <dbReference type="ChEBI" id="CHEBI:597326"/>
    </cofactor>
    <text evidence="12">Binds 1 pyridoxal phosphate per subunit.</text>
</comment>
<dbReference type="STRING" id="98804.BTSPAZIEG_0204"/>
<evidence type="ECO:0000256" key="6">
    <source>
        <dbReference type="ARBA" id="ARBA00022679"/>
    </source>
</evidence>
<dbReference type="EMBL" id="LN890285">
    <property type="protein sequence ID" value="CUR53179.1"/>
    <property type="molecule type" value="Genomic_DNA"/>
</dbReference>
<proteinExistence type="inferred from homology"/>
<dbReference type="PATRIC" id="fig|98804.3.peg.194"/>
<evidence type="ECO:0000256" key="12">
    <source>
        <dbReference type="HAMAP-Rule" id="MF_00160"/>
    </source>
</evidence>
<feature type="binding site" evidence="12">
    <location>
        <begin position="75"/>
        <end position="76"/>
    </location>
    <ligand>
        <name>pyridoxal 5'-phosphate</name>
        <dbReference type="ChEBI" id="CHEBI:597326"/>
    </ligand>
</feature>
<keyword evidence="5 12" id="KW-0028">Amino-acid biosynthesis</keyword>
<comment type="pathway">
    <text evidence="2 12">Amino-acid biosynthesis; L-serine biosynthesis; L-serine from 3-phospho-D-glycerate: step 2/3.</text>
</comment>
<dbReference type="HAMAP" id="MF_00160">
    <property type="entry name" value="SerC_aminotrans_5"/>
    <property type="match status" value="1"/>
</dbReference>
<dbReference type="FunFam" id="3.90.1150.10:FF:000006">
    <property type="entry name" value="Phosphoserine aminotransferase"/>
    <property type="match status" value="1"/>
</dbReference>
<evidence type="ECO:0000256" key="10">
    <source>
        <dbReference type="ARBA" id="ARBA00047630"/>
    </source>
</evidence>
<dbReference type="UniPathway" id="UPA00135">
    <property type="reaction ID" value="UER00197"/>
</dbReference>
<evidence type="ECO:0000256" key="9">
    <source>
        <dbReference type="ARBA" id="ARBA00023299"/>
    </source>
</evidence>